<feature type="compositionally biased region" description="Basic residues" evidence="1">
    <location>
        <begin position="1"/>
        <end position="24"/>
    </location>
</feature>
<feature type="compositionally biased region" description="Basic and acidic residues" evidence="1">
    <location>
        <begin position="28"/>
        <end position="44"/>
    </location>
</feature>
<dbReference type="EMBL" id="GFPF01002282">
    <property type="protein sequence ID" value="MAA13428.1"/>
    <property type="molecule type" value="Transcribed_RNA"/>
</dbReference>
<feature type="region of interest" description="Disordered" evidence="1">
    <location>
        <begin position="1"/>
        <end position="44"/>
    </location>
</feature>
<protein>
    <submittedName>
        <fullName evidence="2">Uncharacterized protein</fullName>
    </submittedName>
</protein>
<accession>A0A224Y758</accession>
<evidence type="ECO:0000256" key="1">
    <source>
        <dbReference type="SAM" id="MobiDB-lite"/>
    </source>
</evidence>
<sequence>MQPTPPKKRRKIVRQLPSPRKKTVKSTSPKEGHKENAADDFHGEDFRRSLVSTNILSNHPSTTMQLSPDRSDATHQAVVSVERAVQVDSRMPRPLCDVRAINRTRVQIFRNNKIIKKLQEENELLRQKLEIFETISQCIEQGEGISRGLTIGHFVLKTA</sequence>
<proteinExistence type="predicted"/>
<dbReference type="AlphaFoldDB" id="A0A224Y758"/>
<name>A0A224Y758_9ACAR</name>
<organism evidence="2">
    <name type="scientific">Rhipicephalus zambeziensis</name>
    <dbReference type="NCBI Taxonomy" id="60191"/>
    <lineage>
        <taxon>Eukaryota</taxon>
        <taxon>Metazoa</taxon>
        <taxon>Ecdysozoa</taxon>
        <taxon>Arthropoda</taxon>
        <taxon>Chelicerata</taxon>
        <taxon>Arachnida</taxon>
        <taxon>Acari</taxon>
        <taxon>Parasitiformes</taxon>
        <taxon>Ixodida</taxon>
        <taxon>Ixodoidea</taxon>
        <taxon>Ixodidae</taxon>
        <taxon>Rhipicephalinae</taxon>
        <taxon>Rhipicephalus</taxon>
        <taxon>Rhipicephalus</taxon>
    </lineage>
</organism>
<evidence type="ECO:0000313" key="2">
    <source>
        <dbReference type="EMBL" id="MAA13428.1"/>
    </source>
</evidence>
<reference evidence="2" key="1">
    <citation type="journal article" date="2017" name="Parasit. Vectors">
        <title>Sialotranscriptomics of Rhipicephalus zambeziensis reveals intricate expression profiles of secretory proteins and suggests tight temporal transcriptional regulation during blood-feeding.</title>
        <authorList>
            <person name="de Castro M.H."/>
            <person name="de Klerk D."/>
            <person name="Pienaar R."/>
            <person name="Rees D.J.G."/>
            <person name="Mans B.J."/>
        </authorList>
    </citation>
    <scope>NUCLEOTIDE SEQUENCE</scope>
    <source>
        <tissue evidence="2">Salivary glands</tissue>
    </source>
</reference>